<organism evidence="1 2">
    <name type="scientific">Streptomyces melanosporofaciens</name>
    <dbReference type="NCBI Taxonomy" id="67327"/>
    <lineage>
        <taxon>Bacteria</taxon>
        <taxon>Bacillati</taxon>
        <taxon>Actinomycetota</taxon>
        <taxon>Actinomycetes</taxon>
        <taxon>Kitasatosporales</taxon>
        <taxon>Streptomycetaceae</taxon>
        <taxon>Streptomyces</taxon>
        <taxon>Streptomyces violaceusniger group</taxon>
    </lineage>
</organism>
<name>A0A1H4QGB3_STRMJ</name>
<evidence type="ECO:0000313" key="1">
    <source>
        <dbReference type="EMBL" id="SEC18676.1"/>
    </source>
</evidence>
<gene>
    <name evidence="1" type="ORF">SAMN04490356_3223</name>
</gene>
<dbReference type="AlphaFoldDB" id="A0A1H4QGB3"/>
<keyword evidence="2" id="KW-1185">Reference proteome</keyword>
<proteinExistence type="predicted"/>
<accession>A0A1H4QGB3</accession>
<dbReference type="Proteomes" id="UP000198609">
    <property type="component" value="Unassembled WGS sequence"/>
</dbReference>
<protein>
    <submittedName>
        <fullName evidence="1">Uncharacterized protein</fullName>
    </submittedName>
</protein>
<dbReference type="EMBL" id="FNST01000002">
    <property type="protein sequence ID" value="SEC18676.1"/>
    <property type="molecule type" value="Genomic_DNA"/>
</dbReference>
<sequence>MTPRTENNSSWELDQLHRDEITVAMNWVVRTCQEIVRDYSHKVFWVPAGTPTGTAPTTAHLINSARTDVLNKLQRQVSGAEAIISYAEEERAKRKR</sequence>
<evidence type="ECO:0000313" key="2">
    <source>
        <dbReference type="Proteomes" id="UP000198609"/>
    </source>
</evidence>
<reference evidence="2" key="1">
    <citation type="submission" date="2016-10" db="EMBL/GenBank/DDBJ databases">
        <authorList>
            <person name="Varghese N."/>
            <person name="Submissions S."/>
        </authorList>
    </citation>
    <scope>NUCLEOTIDE SEQUENCE [LARGE SCALE GENOMIC DNA]</scope>
    <source>
        <strain evidence="2">DSM 40318</strain>
    </source>
</reference>